<evidence type="ECO:0000256" key="1">
    <source>
        <dbReference type="ARBA" id="ARBA00022664"/>
    </source>
</evidence>
<dbReference type="Proteomes" id="UP000717328">
    <property type="component" value="Unassembled WGS sequence"/>
</dbReference>
<dbReference type="PROSITE" id="PS50158">
    <property type="entry name" value="ZF_CCHC"/>
    <property type="match status" value="1"/>
</dbReference>
<keyword evidence="1" id="KW-0507">mRNA processing</keyword>
<evidence type="ECO:0000256" key="2">
    <source>
        <dbReference type="PROSITE-ProRule" id="PRU00047"/>
    </source>
</evidence>
<feature type="region of interest" description="Disordered" evidence="3">
    <location>
        <begin position="1"/>
        <end position="61"/>
    </location>
</feature>
<comment type="caution">
    <text evidence="5">The sequence shown here is derived from an EMBL/GenBank/DDBJ whole genome shotgun (WGS) entry which is preliminary data.</text>
</comment>
<organism evidence="5 6">
    <name type="scientific">Sphagnurus paluster</name>
    <dbReference type="NCBI Taxonomy" id="117069"/>
    <lineage>
        <taxon>Eukaryota</taxon>
        <taxon>Fungi</taxon>
        <taxon>Dikarya</taxon>
        <taxon>Basidiomycota</taxon>
        <taxon>Agaricomycotina</taxon>
        <taxon>Agaricomycetes</taxon>
        <taxon>Agaricomycetidae</taxon>
        <taxon>Agaricales</taxon>
        <taxon>Tricholomatineae</taxon>
        <taxon>Lyophyllaceae</taxon>
        <taxon>Sphagnurus</taxon>
    </lineage>
</organism>
<feature type="compositionally biased region" description="Pro residues" evidence="3">
    <location>
        <begin position="18"/>
        <end position="30"/>
    </location>
</feature>
<reference evidence="5" key="1">
    <citation type="submission" date="2021-02" db="EMBL/GenBank/DDBJ databases">
        <authorList>
            <person name="Nieuwenhuis M."/>
            <person name="Van De Peppel L.J.J."/>
        </authorList>
    </citation>
    <scope>NUCLEOTIDE SEQUENCE</scope>
    <source>
        <strain evidence="5">D49</strain>
    </source>
</reference>
<dbReference type="InterPro" id="IPR036875">
    <property type="entry name" value="Znf_CCHC_sf"/>
</dbReference>
<dbReference type="GO" id="GO:0003676">
    <property type="term" value="F:nucleic acid binding"/>
    <property type="evidence" value="ECO:0007669"/>
    <property type="project" value="InterPro"/>
</dbReference>
<dbReference type="AlphaFoldDB" id="A0A9P7GBG0"/>
<name>A0A9P7GBG0_9AGAR</name>
<gene>
    <name evidence="5" type="ORF">H0H81_008146</name>
</gene>
<feature type="domain" description="CCHC-type" evidence="4">
    <location>
        <begin position="94"/>
        <end position="109"/>
    </location>
</feature>
<proteinExistence type="predicted"/>
<dbReference type="OrthoDB" id="3069430at2759"/>
<evidence type="ECO:0000313" key="5">
    <source>
        <dbReference type="EMBL" id="KAG5646776.1"/>
    </source>
</evidence>
<keyword evidence="2" id="KW-0863">Zinc-finger</keyword>
<dbReference type="InterPro" id="IPR001878">
    <property type="entry name" value="Znf_CCHC"/>
</dbReference>
<feature type="non-terminal residue" evidence="5">
    <location>
        <position position="1"/>
    </location>
</feature>
<evidence type="ECO:0000313" key="6">
    <source>
        <dbReference type="Proteomes" id="UP000717328"/>
    </source>
</evidence>
<dbReference type="GO" id="GO:0008270">
    <property type="term" value="F:zinc ion binding"/>
    <property type="evidence" value="ECO:0007669"/>
    <property type="project" value="UniProtKB-KW"/>
</dbReference>
<dbReference type="EMBL" id="JABCKI010002232">
    <property type="protein sequence ID" value="KAG5646776.1"/>
    <property type="molecule type" value="Genomic_DNA"/>
</dbReference>
<dbReference type="Pfam" id="PF00098">
    <property type="entry name" value="zf-CCHC"/>
    <property type="match status" value="1"/>
</dbReference>
<keyword evidence="2" id="KW-0862">Zinc</keyword>
<dbReference type="GO" id="GO:0006397">
    <property type="term" value="P:mRNA processing"/>
    <property type="evidence" value="ECO:0007669"/>
    <property type="project" value="UniProtKB-KW"/>
</dbReference>
<dbReference type="SUPFAM" id="SSF57756">
    <property type="entry name" value="Retrovirus zinc finger-like domains"/>
    <property type="match status" value="1"/>
</dbReference>
<accession>A0A9P7GBG0</accession>
<evidence type="ECO:0000259" key="4">
    <source>
        <dbReference type="PROSITE" id="PS50158"/>
    </source>
</evidence>
<keyword evidence="2" id="KW-0479">Metal-binding</keyword>
<evidence type="ECO:0000256" key="3">
    <source>
        <dbReference type="SAM" id="MobiDB-lite"/>
    </source>
</evidence>
<keyword evidence="6" id="KW-1185">Reference proteome</keyword>
<reference evidence="5" key="2">
    <citation type="submission" date="2021-10" db="EMBL/GenBank/DDBJ databases">
        <title>Phylogenomics reveals ancestral predisposition of the termite-cultivated fungus Termitomyces towards a domesticated lifestyle.</title>
        <authorList>
            <person name="Auxier B."/>
            <person name="Grum-Grzhimaylo A."/>
            <person name="Cardenas M.E."/>
            <person name="Lodge J.D."/>
            <person name="Laessoe T."/>
            <person name="Pedersen O."/>
            <person name="Smith M.E."/>
            <person name="Kuyper T.W."/>
            <person name="Franco-Molano E.A."/>
            <person name="Baroni T.J."/>
            <person name="Aanen D.K."/>
        </authorList>
    </citation>
    <scope>NUCLEOTIDE SEQUENCE</scope>
    <source>
        <strain evidence="5">D49</strain>
    </source>
</reference>
<sequence>MSTTTRTTRGRSRAFIQPPTPSTTPAPTTIPSPQSHKPVKIPHAPTATYIPEPAPPDTKPVTRENKAIFDVFQQILTRLEQIRPQDHQRRAIECYFCSATGHRIRECPQVELSIRAGKCMRNAEERIVLPSGARIPNIIPGHDLREKFDEYHRRSLDSQFIPINETPDTLLYETSSPSPTTAAFNLDQKICFLEQEIQRLSCREFAKNAPSPVSISVPYAQAPVG</sequence>
<protein>
    <recommendedName>
        <fullName evidence="4">CCHC-type domain-containing protein</fullName>
    </recommendedName>
</protein>